<dbReference type="PANTHER" id="PTHR46796:SF12">
    <property type="entry name" value="HTH-TYPE DNA-BINDING TRANSCRIPTIONAL ACTIVATOR EUTR"/>
    <property type="match status" value="1"/>
</dbReference>
<dbReference type="Pfam" id="PF12833">
    <property type="entry name" value="HTH_18"/>
    <property type="match status" value="1"/>
</dbReference>
<evidence type="ECO:0000256" key="2">
    <source>
        <dbReference type="ARBA" id="ARBA00023125"/>
    </source>
</evidence>
<dbReference type="InterPro" id="IPR018060">
    <property type="entry name" value="HTH_AraC"/>
</dbReference>
<proteinExistence type="predicted"/>
<evidence type="ECO:0000313" key="6">
    <source>
        <dbReference type="Proteomes" id="UP001595629"/>
    </source>
</evidence>
<organism evidence="5 6">
    <name type="scientific">Lutimaribacter marinistellae</name>
    <dbReference type="NCBI Taxonomy" id="1820329"/>
    <lineage>
        <taxon>Bacteria</taxon>
        <taxon>Pseudomonadati</taxon>
        <taxon>Pseudomonadota</taxon>
        <taxon>Alphaproteobacteria</taxon>
        <taxon>Rhodobacterales</taxon>
        <taxon>Roseobacteraceae</taxon>
        <taxon>Lutimaribacter</taxon>
    </lineage>
</organism>
<keyword evidence="3" id="KW-0804">Transcription</keyword>
<protein>
    <submittedName>
        <fullName evidence="5">Helix-turn-helix domain-containing protein</fullName>
    </submittedName>
</protein>
<dbReference type="SUPFAM" id="SSF46689">
    <property type="entry name" value="Homeodomain-like"/>
    <property type="match status" value="1"/>
</dbReference>
<dbReference type="PROSITE" id="PS01124">
    <property type="entry name" value="HTH_ARAC_FAMILY_2"/>
    <property type="match status" value="1"/>
</dbReference>
<dbReference type="Gene3D" id="1.10.10.60">
    <property type="entry name" value="Homeodomain-like"/>
    <property type="match status" value="1"/>
</dbReference>
<evidence type="ECO:0000256" key="1">
    <source>
        <dbReference type="ARBA" id="ARBA00023015"/>
    </source>
</evidence>
<dbReference type="EMBL" id="JBHRXI010000048">
    <property type="protein sequence ID" value="MFC3616222.1"/>
    <property type="molecule type" value="Genomic_DNA"/>
</dbReference>
<dbReference type="InterPro" id="IPR018062">
    <property type="entry name" value="HTH_AraC-typ_CS"/>
</dbReference>
<dbReference type="PROSITE" id="PS00041">
    <property type="entry name" value="HTH_ARAC_FAMILY_1"/>
    <property type="match status" value="1"/>
</dbReference>
<evidence type="ECO:0000313" key="5">
    <source>
        <dbReference type="EMBL" id="MFC3616222.1"/>
    </source>
</evidence>
<dbReference type="InterPro" id="IPR009057">
    <property type="entry name" value="Homeodomain-like_sf"/>
</dbReference>
<dbReference type="RefSeq" id="WP_386737527.1">
    <property type="nucleotide sequence ID" value="NZ_JBHRXI010000048.1"/>
</dbReference>
<comment type="caution">
    <text evidence="5">The sequence shown here is derived from an EMBL/GenBank/DDBJ whole genome shotgun (WGS) entry which is preliminary data.</text>
</comment>
<reference evidence="6" key="1">
    <citation type="journal article" date="2019" name="Int. J. Syst. Evol. Microbiol.">
        <title>The Global Catalogue of Microorganisms (GCM) 10K type strain sequencing project: providing services to taxonomists for standard genome sequencing and annotation.</title>
        <authorList>
            <consortium name="The Broad Institute Genomics Platform"/>
            <consortium name="The Broad Institute Genome Sequencing Center for Infectious Disease"/>
            <person name="Wu L."/>
            <person name="Ma J."/>
        </authorList>
    </citation>
    <scope>NUCLEOTIDE SEQUENCE [LARGE SCALE GENOMIC DNA]</scope>
    <source>
        <strain evidence="6">KCTC 42911</strain>
    </source>
</reference>
<keyword evidence="1" id="KW-0805">Transcription regulation</keyword>
<dbReference type="Proteomes" id="UP001595629">
    <property type="component" value="Unassembled WGS sequence"/>
</dbReference>
<dbReference type="PANTHER" id="PTHR46796">
    <property type="entry name" value="HTH-TYPE TRANSCRIPTIONAL ACTIVATOR RHAS-RELATED"/>
    <property type="match status" value="1"/>
</dbReference>
<evidence type="ECO:0000259" key="4">
    <source>
        <dbReference type="PROSITE" id="PS01124"/>
    </source>
</evidence>
<dbReference type="SMART" id="SM00342">
    <property type="entry name" value="HTH_ARAC"/>
    <property type="match status" value="1"/>
</dbReference>
<keyword evidence="6" id="KW-1185">Reference proteome</keyword>
<name>A0ABV7TKT4_9RHOB</name>
<dbReference type="InterPro" id="IPR050204">
    <property type="entry name" value="AraC_XylS_family_regulators"/>
</dbReference>
<keyword evidence="2" id="KW-0238">DNA-binding</keyword>
<evidence type="ECO:0000256" key="3">
    <source>
        <dbReference type="ARBA" id="ARBA00023163"/>
    </source>
</evidence>
<feature type="domain" description="HTH araC/xylS-type" evidence="4">
    <location>
        <begin position="227"/>
        <end position="327"/>
    </location>
</feature>
<sequence length="329" mass="36764">MQANIAYRCQVPHQENVDFRDVMTVLHPATAALQHPNEIGEFTSWDLDFRQISPGSGATHVSVNSGQLVSTLWLRMGSRVHQVGSAPRDTLTFGFPEPRGLSSWRRRPAPRLPLVCFGAGHEFDGVSESGFAAFTISIGQAAFDRIAGDFGFEPSPEARQPTVLDLESRPRAALHLRRKLTDFSSEMACGPQTELEEELALALLLATLQADGARDEGTSRMRDRVLQRALEIMDARADTPPGIRELCVLCDSSLPTLQRAFIERFGMGPKAYQVHLRLNRVRQDLLSGRHGNRVADAANRWGFWHMGQFAKDYRKIFNCLPSEDLNRKI</sequence>
<gene>
    <name evidence="5" type="ORF">ACFORG_20975</name>
</gene>
<accession>A0ABV7TKT4</accession>